<reference evidence="2 3" key="1">
    <citation type="journal article" date="2018" name="Front. Plant Sci.">
        <title>Red Clover (Trifolium pratense) and Zigzag Clover (T. medium) - A Picture of Genomic Similarities and Differences.</title>
        <authorList>
            <person name="Dluhosova J."/>
            <person name="Istvanek J."/>
            <person name="Nedelnik J."/>
            <person name="Repkova J."/>
        </authorList>
    </citation>
    <scope>NUCLEOTIDE SEQUENCE [LARGE SCALE GENOMIC DNA]</scope>
    <source>
        <strain evidence="3">cv. 10/8</strain>
        <tissue evidence="2">Leaf</tissue>
    </source>
</reference>
<keyword evidence="3" id="KW-1185">Reference proteome</keyword>
<dbReference type="AlphaFoldDB" id="A0A392RE72"/>
<dbReference type="Proteomes" id="UP000265520">
    <property type="component" value="Unassembled WGS sequence"/>
</dbReference>
<evidence type="ECO:0000256" key="1">
    <source>
        <dbReference type="SAM" id="MobiDB-lite"/>
    </source>
</evidence>
<accession>A0A392RE72</accession>
<feature type="region of interest" description="Disordered" evidence="1">
    <location>
        <begin position="1"/>
        <end position="42"/>
    </location>
</feature>
<evidence type="ECO:0000313" key="2">
    <source>
        <dbReference type="EMBL" id="MCI33885.1"/>
    </source>
</evidence>
<dbReference type="EMBL" id="LXQA010208350">
    <property type="protein sequence ID" value="MCI33885.1"/>
    <property type="molecule type" value="Genomic_DNA"/>
</dbReference>
<feature type="non-terminal residue" evidence="2">
    <location>
        <position position="1"/>
    </location>
</feature>
<proteinExistence type="predicted"/>
<organism evidence="2 3">
    <name type="scientific">Trifolium medium</name>
    <dbReference type="NCBI Taxonomy" id="97028"/>
    <lineage>
        <taxon>Eukaryota</taxon>
        <taxon>Viridiplantae</taxon>
        <taxon>Streptophyta</taxon>
        <taxon>Embryophyta</taxon>
        <taxon>Tracheophyta</taxon>
        <taxon>Spermatophyta</taxon>
        <taxon>Magnoliopsida</taxon>
        <taxon>eudicotyledons</taxon>
        <taxon>Gunneridae</taxon>
        <taxon>Pentapetalae</taxon>
        <taxon>rosids</taxon>
        <taxon>fabids</taxon>
        <taxon>Fabales</taxon>
        <taxon>Fabaceae</taxon>
        <taxon>Papilionoideae</taxon>
        <taxon>50 kb inversion clade</taxon>
        <taxon>NPAAA clade</taxon>
        <taxon>Hologalegina</taxon>
        <taxon>IRL clade</taxon>
        <taxon>Trifolieae</taxon>
        <taxon>Trifolium</taxon>
    </lineage>
</organism>
<protein>
    <submittedName>
        <fullName evidence="2">Uncharacterized protein</fullName>
    </submittedName>
</protein>
<comment type="caution">
    <text evidence="2">The sequence shown here is derived from an EMBL/GenBank/DDBJ whole genome shotgun (WGS) entry which is preliminary data.</text>
</comment>
<feature type="compositionally biased region" description="Basic and acidic residues" evidence="1">
    <location>
        <begin position="1"/>
        <end position="24"/>
    </location>
</feature>
<name>A0A392RE72_9FABA</name>
<evidence type="ECO:0000313" key="3">
    <source>
        <dbReference type="Proteomes" id="UP000265520"/>
    </source>
</evidence>
<sequence length="102" mass="11843">EEKRRREEEEKKRLEEEEKKRQEEQQVLALNVTPKDKGKGVATEPHPLVLVLQEQLASQKVEQEKIKEDVKNLTEGQEHILKSQEDISSKLSAILAHLSRQP</sequence>